<dbReference type="SUPFAM" id="SSF103025">
    <property type="entry name" value="Folate-binding domain"/>
    <property type="match status" value="1"/>
</dbReference>
<keyword evidence="10" id="KW-1185">Reference proteome</keyword>
<evidence type="ECO:0000256" key="4">
    <source>
        <dbReference type="ARBA" id="ARBA00022679"/>
    </source>
</evidence>
<dbReference type="GO" id="GO:0008483">
    <property type="term" value="F:transaminase activity"/>
    <property type="evidence" value="ECO:0007669"/>
    <property type="project" value="UniProtKB-KW"/>
</dbReference>
<dbReference type="Proteomes" id="UP001174909">
    <property type="component" value="Unassembled WGS sequence"/>
</dbReference>
<dbReference type="PIRSF" id="PIRSF006487">
    <property type="entry name" value="GcvT"/>
    <property type="match status" value="1"/>
</dbReference>
<evidence type="ECO:0000256" key="3">
    <source>
        <dbReference type="ARBA" id="ARBA00022576"/>
    </source>
</evidence>
<evidence type="ECO:0000313" key="9">
    <source>
        <dbReference type="EMBL" id="CAI8038262.1"/>
    </source>
</evidence>
<comment type="catalytic activity">
    <reaction evidence="6">
        <text>N(6)-[(R)-S(8)-aminomethyldihydrolipoyl]-L-lysyl-[protein] + (6S)-5,6,7,8-tetrahydrofolate = N(6)-[(R)-dihydrolipoyl]-L-lysyl-[protein] + (6R)-5,10-methylene-5,6,7,8-tetrahydrofolate + NH4(+)</text>
        <dbReference type="Rhea" id="RHEA:16945"/>
        <dbReference type="Rhea" id="RHEA-COMP:10475"/>
        <dbReference type="Rhea" id="RHEA-COMP:10492"/>
        <dbReference type="ChEBI" id="CHEBI:15636"/>
        <dbReference type="ChEBI" id="CHEBI:28938"/>
        <dbReference type="ChEBI" id="CHEBI:57453"/>
        <dbReference type="ChEBI" id="CHEBI:83100"/>
        <dbReference type="ChEBI" id="CHEBI:83143"/>
        <dbReference type="EC" id="2.1.2.10"/>
    </reaction>
</comment>
<evidence type="ECO:0000256" key="5">
    <source>
        <dbReference type="ARBA" id="ARBA00031395"/>
    </source>
</evidence>
<protein>
    <recommendedName>
        <fullName evidence="2">aminomethyltransferase</fullName>
        <ecNumber evidence="2">2.1.2.10</ecNumber>
    </recommendedName>
    <alternativeName>
        <fullName evidence="5">Glycine cleavage system T protein</fullName>
    </alternativeName>
</protein>
<dbReference type="Gene3D" id="3.30.1360.120">
    <property type="entry name" value="Probable tRNA modification gtpase trme, domain 1"/>
    <property type="match status" value="1"/>
</dbReference>
<dbReference type="InterPro" id="IPR028896">
    <property type="entry name" value="GcvT/YgfZ/DmdA"/>
</dbReference>
<dbReference type="EMBL" id="CASHTH010002987">
    <property type="protein sequence ID" value="CAI8038262.1"/>
    <property type="molecule type" value="Genomic_DNA"/>
</dbReference>
<evidence type="ECO:0000256" key="6">
    <source>
        <dbReference type="ARBA" id="ARBA00047665"/>
    </source>
</evidence>
<name>A0AA35X5A8_GEOBA</name>
<feature type="domain" description="GCVT N-terminal" evidence="8">
    <location>
        <begin position="1"/>
        <end position="208"/>
    </location>
</feature>
<sequence length="248" mass="27563">MPIWYPEKIISEHNHTRNQVSLFDISHMGQASIGGDNAAQALEQLIPTDLVSLPTNKMHYCCLTDTQGGILDDLVIANLGQDYFLVMNAARKEHDLKHLRDNITTAAVVEHTENALIALQGPMAIEVLNRFHPHITDLDFMTIADFEINGVPCFVSRSGYTGEDGFEISMPAISAMALARTFLNEPEVKPAGLGARDSLRLEAGVAFVRARYEYSNYAGRSGNSVDNFKVSSCWRRAGRRISRSRPHF</sequence>
<evidence type="ECO:0000259" key="8">
    <source>
        <dbReference type="Pfam" id="PF01571"/>
    </source>
</evidence>
<dbReference type="FunFam" id="3.30.70.1400:FF:000001">
    <property type="entry name" value="Aminomethyltransferase"/>
    <property type="match status" value="1"/>
</dbReference>
<evidence type="ECO:0000256" key="1">
    <source>
        <dbReference type="ARBA" id="ARBA00008609"/>
    </source>
</evidence>
<evidence type="ECO:0000256" key="2">
    <source>
        <dbReference type="ARBA" id="ARBA00012616"/>
    </source>
</evidence>
<organism evidence="9 10">
    <name type="scientific">Geodia barretti</name>
    <name type="common">Barrett's horny sponge</name>
    <dbReference type="NCBI Taxonomy" id="519541"/>
    <lineage>
        <taxon>Eukaryota</taxon>
        <taxon>Metazoa</taxon>
        <taxon>Porifera</taxon>
        <taxon>Demospongiae</taxon>
        <taxon>Heteroscleromorpha</taxon>
        <taxon>Tetractinellida</taxon>
        <taxon>Astrophorina</taxon>
        <taxon>Geodiidae</taxon>
        <taxon>Geodia</taxon>
    </lineage>
</organism>
<keyword evidence="4" id="KW-0808">Transferase</keyword>
<evidence type="ECO:0000313" key="10">
    <source>
        <dbReference type="Proteomes" id="UP001174909"/>
    </source>
</evidence>
<dbReference type="AlphaFoldDB" id="A0AA35X5A8"/>
<gene>
    <name evidence="9" type="ORF">GBAR_LOCUS21327</name>
</gene>
<dbReference type="InterPro" id="IPR027266">
    <property type="entry name" value="TrmE/GcvT-like"/>
</dbReference>
<dbReference type="PANTHER" id="PTHR43757">
    <property type="entry name" value="AMINOMETHYLTRANSFERASE"/>
    <property type="match status" value="1"/>
</dbReference>
<reference evidence="9" key="1">
    <citation type="submission" date="2023-03" db="EMBL/GenBank/DDBJ databases">
        <authorList>
            <person name="Steffen K."/>
            <person name="Cardenas P."/>
        </authorList>
    </citation>
    <scope>NUCLEOTIDE SEQUENCE</scope>
</reference>
<comment type="similarity">
    <text evidence="1">Belongs to the GcvT family.</text>
</comment>
<keyword evidence="3" id="KW-0032">Aminotransferase</keyword>
<proteinExistence type="inferred from homology"/>
<dbReference type="GO" id="GO:0004047">
    <property type="term" value="F:aminomethyltransferase activity"/>
    <property type="evidence" value="ECO:0007669"/>
    <property type="project" value="UniProtKB-EC"/>
</dbReference>
<dbReference type="Gene3D" id="3.30.70.1400">
    <property type="entry name" value="Aminomethyltransferase beta-barrel domains"/>
    <property type="match status" value="1"/>
</dbReference>
<dbReference type="PANTHER" id="PTHR43757:SF2">
    <property type="entry name" value="AMINOMETHYLTRANSFERASE, MITOCHONDRIAL"/>
    <property type="match status" value="1"/>
</dbReference>
<evidence type="ECO:0000256" key="7">
    <source>
        <dbReference type="PIRSR" id="PIRSR006487-1"/>
    </source>
</evidence>
<dbReference type="EC" id="2.1.2.10" evidence="2"/>
<dbReference type="Pfam" id="PF01571">
    <property type="entry name" value="GCV_T"/>
    <property type="match status" value="1"/>
</dbReference>
<comment type="caution">
    <text evidence="9">The sequence shown here is derived from an EMBL/GenBank/DDBJ whole genome shotgun (WGS) entry which is preliminary data.</text>
</comment>
<accession>A0AA35X5A8</accession>
<dbReference type="InterPro" id="IPR006222">
    <property type="entry name" value="GCVT_N"/>
</dbReference>
<feature type="binding site" evidence="7">
    <location>
        <position position="167"/>
    </location>
    <ligand>
        <name>substrate</name>
    </ligand>
</feature>